<dbReference type="PROSITE" id="PS50172">
    <property type="entry name" value="BRCT"/>
    <property type="match status" value="1"/>
</dbReference>
<feature type="domain" description="BRCT" evidence="13">
    <location>
        <begin position="590"/>
        <end position="675"/>
    </location>
</feature>
<dbReference type="Pfam" id="PF01653">
    <property type="entry name" value="DNA_ligase_aden"/>
    <property type="match status" value="1"/>
</dbReference>
<dbReference type="Gene3D" id="6.20.10.30">
    <property type="match status" value="1"/>
</dbReference>
<evidence type="ECO:0000256" key="6">
    <source>
        <dbReference type="ARBA" id="ARBA00022833"/>
    </source>
</evidence>
<evidence type="ECO:0000256" key="8">
    <source>
        <dbReference type="ARBA" id="ARBA00023027"/>
    </source>
</evidence>
<feature type="binding site" evidence="11">
    <location>
        <position position="432"/>
    </location>
    <ligand>
        <name>Zn(2+)</name>
        <dbReference type="ChEBI" id="CHEBI:29105"/>
    </ligand>
</feature>
<dbReference type="PROSITE" id="PS01055">
    <property type="entry name" value="DNA_LIGASE_N1"/>
    <property type="match status" value="1"/>
</dbReference>
<dbReference type="PIRSF" id="PIRSF001604">
    <property type="entry name" value="LigA"/>
    <property type="match status" value="1"/>
</dbReference>
<dbReference type="Gene3D" id="3.40.50.10190">
    <property type="entry name" value="BRCT domain"/>
    <property type="match status" value="1"/>
</dbReference>
<dbReference type="SMART" id="SM00532">
    <property type="entry name" value="LIGANc"/>
    <property type="match status" value="1"/>
</dbReference>
<evidence type="ECO:0000256" key="2">
    <source>
        <dbReference type="ARBA" id="ARBA00022598"/>
    </source>
</evidence>
<name>A0A2Z3LIC7_9BACT</name>
<dbReference type="GO" id="GO:0003911">
    <property type="term" value="F:DNA ligase (NAD+) activity"/>
    <property type="evidence" value="ECO:0007669"/>
    <property type="project" value="UniProtKB-UniRule"/>
</dbReference>
<keyword evidence="6 11" id="KW-0862">Zinc</keyword>
<dbReference type="Pfam" id="PF12826">
    <property type="entry name" value="HHH_2"/>
    <property type="match status" value="1"/>
</dbReference>
<dbReference type="SUPFAM" id="SSF47781">
    <property type="entry name" value="RuvA domain 2-like"/>
    <property type="match status" value="1"/>
</dbReference>
<dbReference type="OrthoDB" id="9759736at2"/>
<dbReference type="InterPro" id="IPR004149">
    <property type="entry name" value="Znf_DNAligase_C4"/>
</dbReference>
<dbReference type="HAMAP" id="MF_01588">
    <property type="entry name" value="DNA_ligase_A"/>
    <property type="match status" value="1"/>
</dbReference>
<reference evidence="14 15" key="1">
    <citation type="submission" date="2018-05" db="EMBL/GenBank/DDBJ databases">
        <title>Candidatus Cardinium hertigii Genome Assembly.</title>
        <authorList>
            <person name="Showmaker K.C."/>
            <person name="Walden K.O."/>
            <person name="Fields C.J."/>
            <person name="Lambert K.N."/>
            <person name="Hudson M.E."/>
        </authorList>
    </citation>
    <scope>NUCLEOTIDE SEQUENCE [LARGE SCALE GENOMIC DNA]</scope>
    <source>
        <strain evidence="15">cHgTN10</strain>
    </source>
</reference>
<evidence type="ECO:0000256" key="11">
    <source>
        <dbReference type="HAMAP-Rule" id="MF_01588"/>
    </source>
</evidence>
<dbReference type="InterPro" id="IPR041663">
    <property type="entry name" value="DisA/LigA_HHH"/>
</dbReference>
<keyword evidence="9 11" id="KW-0234">DNA repair</keyword>
<dbReference type="Gene3D" id="2.40.50.140">
    <property type="entry name" value="Nucleic acid-binding proteins"/>
    <property type="match status" value="1"/>
</dbReference>
<keyword evidence="4 11" id="KW-0479">Metal-binding</keyword>
<dbReference type="NCBIfam" id="NF005932">
    <property type="entry name" value="PRK07956.1"/>
    <property type="match status" value="1"/>
</dbReference>
<evidence type="ECO:0000313" key="14">
    <source>
        <dbReference type="EMBL" id="AWN82204.1"/>
    </source>
</evidence>
<dbReference type="Pfam" id="PF03119">
    <property type="entry name" value="DNA_ligase_ZBD"/>
    <property type="match status" value="1"/>
</dbReference>
<dbReference type="PROSITE" id="PS01056">
    <property type="entry name" value="DNA_LIGASE_N2"/>
    <property type="match status" value="1"/>
</dbReference>
<feature type="binding site" evidence="11">
    <location>
        <position position="408"/>
    </location>
    <ligand>
        <name>Zn(2+)</name>
        <dbReference type="ChEBI" id="CHEBI:29105"/>
    </ligand>
</feature>
<dbReference type="InterPro" id="IPR033136">
    <property type="entry name" value="DNA_ligase_CS"/>
</dbReference>
<comment type="catalytic activity">
    <reaction evidence="10 11 12">
        <text>NAD(+) + (deoxyribonucleotide)n-3'-hydroxyl + 5'-phospho-(deoxyribonucleotide)m = (deoxyribonucleotide)n+m + AMP + beta-nicotinamide D-nucleotide.</text>
        <dbReference type="EC" id="6.5.1.2"/>
    </reaction>
</comment>
<organism evidence="14 15">
    <name type="scientific">Candidatus Cardinium hertigii</name>
    <dbReference type="NCBI Taxonomy" id="247481"/>
    <lineage>
        <taxon>Bacteria</taxon>
        <taxon>Pseudomonadati</taxon>
        <taxon>Bacteroidota</taxon>
        <taxon>Cytophagia</taxon>
        <taxon>Cytophagales</taxon>
        <taxon>Amoebophilaceae</taxon>
        <taxon>Candidatus Cardinium</taxon>
    </lineage>
</organism>
<proteinExistence type="inferred from homology"/>
<dbReference type="CDD" id="cd17748">
    <property type="entry name" value="BRCT_DNA_ligase_like"/>
    <property type="match status" value="1"/>
</dbReference>
<accession>A0A2Z3LIC7</accession>
<keyword evidence="3 11" id="KW-0235">DNA replication</keyword>
<dbReference type="GO" id="GO:0046872">
    <property type="term" value="F:metal ion binding"/>
    <property type="evidence" value="ECO:0007669"/>
    <property type="project" value="UniProtKB-KW"/>
</dbReference>
<dbReference type="InterPro" id="IPR012340">
    <property type="entry name" value="NA-bd_OB-fold"/>
</dbReference>
<dbReference type="GO" id="GO:0006260">
    <property type="term" value="P:DNA replication"/>
    <property type="evidence" value="ECO:0007669"/>
    <property type="project" value="UniProtKB-KW"/>
</dbReference>
<evidence type="ECO:0000256" key="10">
    <source>
        <dbReference type="ARBA" id="ARBA00034005"/>
    </source>
</evidence>
<feature type="active site" description="N6-AMP-lysine intermediate" evidence="11">
    <location>
        <position position="118"/>
    </location>
</feature>
<comment type="similarity">
    <text evidence="11">Belongs to the NAD-dependent DNA ligase family. LigA subfamily.</text>
</comment>
<evidence type="ECO:0000256" key="9">
    <source>
        <dbReference type="ARBA" id="ARBA00023204"/>
    </source>
</evidence>
<evidence type="ECO:0000256" key="1">
    <source>
        <dbReference type="ARBA" id="ARBA00004067"/>
    </source>
</evidence>
<keyword evidence="7 11" id="KW-0460">Magnesium</keyword>
<dbReference type="Gene3D" id="1.10.150.20">
    <property type="entry name" value="5' to 3' exonuclease, C-terminal subdomain"/>
    <property type="match status" value="2"/>
</dbReference>
<dbReference type="InterPro" id="IPR004150">
    <property type="entry name" value="NAD_DNA_ligase_OB"/>
</dbReference>
<dbReference type="SUPFAM" id="SSF56091">
    <property type="entry name" value="DNA ligase/mRNA capping enzyme, catalytic domain"/>
    <property type="match status" value="1"/>
</dbReference>
<feature type="binding site" evidence="11">
    <location>
        <position position="314"/>
    </location>
    <ligand>
        <name>NAD(+)</name>
        <dbReference type="ChEBI" id="CHEBI:57540"/>
    </ligand>
</feature>
<sequence>MQASDKAIINEIKALTDLIRHHNFCYFQKNAAEISDYAYDQLVERLVQLEKTYPHFKEPNSPTETIGEKPSYRSPLVHHPLPMLSLAKTYSEAEIVQFVARVKKIAPDLSISFVCEPKIDGVALCIRYESGKLVAIVTRGDGTAGDDITQRALQCMQLPTVIEDAPLASFEVRGEAFMSKASFKAFNDKRKKEGKPLWANPRNITAGTLNALDIDLVEGRQLAFYGYSLYTPKPFLATHQEALAWLAKWGFSTLPIYKVCKDVSAIMTYIHYWAEHKNELPVGIDGIVIKVNEFDQQQLLGATAKAPRWAIAYKYQPETAHSTLENITFQVGRSGVVTPVAHFKPVVLAGTYVSRASLYNAEELARRAFHVGDTILIEKGGDIIPKIVGINLAHRKAAQQPILFPQSCPACATPLYRAAGEAIYYCPNKQRCLPQLKGLLLHFVQRRAMAIDAIGPKTIDALWEAKLVQTAADLYKLRYEDVIQLAGFQALSARKLLANIQSSKARPFDRVLFALGIKHVGDTLAKTLALHFACMERLQQAPLSELLAIPTIGATIAQHIVAYFQDPDQQALLADLQSAGLQFSLQQQAIAELPLSAKKIVISGTFHYFTREALMYCIEQAGATLVTSISAKVDYVIAGQKAGPAKLAKAKALAIPILGEQDFMNLIRYESLSCI</sequence>
<feature type="binding site" evidence="11">
    <location>
        <position position="139"/>
    </location>
    <ligand>
        <name>NAD(+)</name>
        <dbReference type="ChEBI" id="CHEBI:57540"/>
    </ligand>
</feature>
<evidence type="ECO:0000256" key="7">
    <source>
        <dbReference type="ARBA" id="ARBA00022842"/>
    </source>
</evidence>
<dbReference type="InterPro" id="IPR001357">
    <property type="entry name" value="BRCT_dom"/>
</dbReference>
<keyword evidence="5 11" id="KW-0227">DNA damage</keyword>
<dbReference type="InterPro" id="IPR010994">
    <property type="entry name" value="RuvA_2-like"/>
</dbReference>
<dbReference type="Gene3D" id="3.30.470.30">
    <property type="entry name" value="DNA ligase/mRNA capping enzyme"/>
    <property type="match status" value="1"/>
</dbReference>
<dbReference type="FunFam" id="1.10.150.20:FF:000006">
    <property type="entry name" value="DNA ligase"/>
    <property type="match status" value="1"/>
</dbReference>
<dbReference type="Gene3D" id="1.10.287.610">
    <property type="entry name" value="Helix hairpin bin"/>
    <property type="match status" value="1"/>
</dbReference>
<dbReference type="GO" id="GO:0006281">
    <property type="term" value="P:DNA repair"/>
    <property type="evidence" value="ECO:0007669"/>
    <property type="project" value="UniProtKB-KW"/>
</dbReference>
<dbReference type="GO" id="GO:0003677">
    <property type="term" value="F:DNA binding"/>
    <property type="evidence" value="ECO:0007669"/>
    <property type="project" value="InterPro"/>
</dbReference>
<dbReference type="Pfam" id="PF00533">
    <property type="entry name" value="BRCT"/>
    <property type="match status" value="1"/>
</dbReference>
<feature type="binding site" evidence="11">
    <location>
        <position position="290"/>
    </location>
    <ligand>
        <name>NAD(+)</name>
        <dbReference type="ChEBI" id="CHEBI:57540"/>
    </ligand>
</feature>
<evidence type="ECO:0000256" key="5">
    <source>
        <dbReference type="ARBA" id="ARBA00022763"/>
    </source>
</evidence>
<comment type="cofactor">
    <cofactor evidence="11">
        <name>Mg(2+)</name>
        <dbReference type="ChEBI" id="CHEBI:18420"/>
    </cofactor>
    <cofactor evidence="11">
        <name>Mn(2+)</name>
        <dbReference type="ChEBI" id="CHEBI:29035"/>
    </cofactor>
</comment>
<dbReference type="RefSeq" id="WP_109997588.1">
    <property type="nucleotide sequence ID" value="NZ_CP029619.1"/>
</dbReference>
<dbReference type="InterPro" id="IPR013840">
    <property type="entry name" value="DNAligase_N"/>
</dbReference>
<gene>
    <name evidence="11 14" type="primary">ligA</name>
    <name evidence="14" type="ORF">DK880_00906</name>
</gene>
<keyword evidence="11" id="KW-0464">Manganese</keyword>
<dbReference type="EC" id="6.5.1.2" evidence="11 12"/>
<feature type="binding site" evidence="11">
    <location>
        <position position="116"/>
    </location>
    <ligand>
        <name>NAD(+)</name>
        <dbReference type="ChEBI" id="CHEBI:57540"/>
    </ligand>
</feature>
<dbReference type="SUPFAM" id="SSF52113">
    <property type="entry name" value="BRCT domain"/>
    <property type="match status" value="1"/>
</dbReference>
<evidence type="ECO:0000256" key="4">
    <source>
        <dbReference type="ARBA" id="ARBA00022723"/>
    </source>
</evidence>
<feature type="binding site" evidence="11">
    <location>
        <position position="426"/>
    </location>
    <ligand>
        <name>Zn(2+)</name>
        <dbReference type="ChEBI" id="CHEBI:29105"/>
    </ligand>
</feature>
<feature type="binding site" evidence="11">
    <location>
        <begin position="36"/>
        <end position="40"/>
    </location>
    <ligand>
        <name>NAD(+)</name>
        <dbReference type="ChEBI" id="CHEBI:57540"/>
    </ligand>
</feature>
<dbReference type="Pfam" id="PF03120">
    <property type="entry name" value="OB_DNA_ligase"/>
    <property type="match status" value="1"/>
</dbReference>
<dbReference type="KEGG" id="cher:DK880_00906"/>
<dbReference type="InterPro" id="IPR001679">
    <property type="entry name" value="DNA_ligase"/>
</dbReference>
<evidence type="ECO:0000313" key="15">
    <source>
        <dbReference type="Proteomes" id="UP000245872"/>
    </source>
</evidence>
<dbReference type="SUPFAM" id="SSF50249">
    <property type="entry name" value="Nucleic acid-binding proteins"/>
    <property type="match status" value="1"/>
</dbReference>
<dbReference type="InterPro" id="IPR013839">
    <property type="entry name" value="DNAligase_adenylation"/>
</dbReference>
<evidence type="ECO:0000256" key="3">
    <source>
        <dbReference type="ARBA" id="ARBA00022705"/>
    </source>
</evidence>
<feature type="binding site" evidence="11">
    <location>
        <begin position="85"/>
        <end position="86"/>
    </location>
    <ligand>
        <name>NAD(+)</name>
        <dbReference type="ChEBI" id="CHEBI:57540"/>
    </ligand>
</feature>
<dbReference type="InterPro" id="IPR003583">
    <property type="entry name" value="Hlx-hairpin-Hlx_DNA-bd_motif"/>
</dbReference>
<dbReference type="InterPro" id="IPR036420">
    <property type="entry name" value="BRCT_dom_sf"/>
</dbReference>
<comment type="function">
    <text evidence="1 11">DNA ligase that catalyzes the formation of phosphodiester linkages between 5'-phosphoryl and 3'-hydroxyl groups in double-stranded DNA using NAD as a coenzyme and as the energy source for the reaction. It is essential for DNA replication and repair of damaged DNA.</text>
</comment>
<dbReference type="EMBL" id="CP029619">
    <property type="protein sequence ID" value="AWN82204.1"/>
    <property type="molecule type" value="Genomic_DNA"/>
</dbReference>
<dbReference type="AlphaFoldDB" id="A0A2Z3LIC7"/>
<feature type="binding site" evidence="11">
    <location>
        <position position="175"/>
    </location>
    <ligand>
        <name>NAD(+)</name>
        <dbReference type="ChEBI" id="CHEBI:57540"/>
    </ligand>
</feature>
<dbReference type="SMART" id="SM00292">
    <property type="entry name" value="BRCT"/>
    <property type="match status" value="1"/>
</dbReference>
<evidence type="ECO:0000256" key="12">
    <source>
        <dbReference type="RuleBase" id="RU000618"/>
    </source>
</evidence>
<dbReference type="SMART" id="SM00278">
    <property type="entry name" value="HhH1"/>
    <property type="match status" value="3"/>
</dbReference>
<dbReference type="InterPro" id="IPR018239">
    <property type="entry name" value="DNA_ligase_AS"/>
</dbReference>
<dbReference type="CDD" id="cd00114">
    <property type="entry name" value="LIGANc"/>
    <property type="match status" value="1"/>
</dbReference>
<keyword evidence="15" id="KW-1185">Reference proteome</keyword>
<protein>
    <recommendedName>
        <fullName evidence="11 12">DNA ligase</fullName>
        <ecNumber evidence="11 12">6.5.1.2</ecNumber>
    </recommendedName>
    <alternativeName>
        <fullName evidence="11">Polydeoxyribonucleotide synthase [NAD(+)]</fullName>
    </alternativeName>
</protein>
<keyword evidence="8 11" id="KW-0520">NAD</keyword>
<feature type="binding site" evidence="11">
    <location>
        <position position="411"/>
    </location>
    <ligand>
        <name>Zn(2+)</name>
        <dbReference type="ChEBI" id="CHEBI:29105"/>
    </ligand>
</feature>
<dbReference type="NCBIfam" id="TIGR00575">
    <property type="entry name" value="dnlj"/>
    <property type="match status" value="1"/>
</dbReference>
<evidence type="ECO:0000259" key="13">
    <source>
        <dbReference type="PROSITE" id="PS50172"/>
    </source>
</evidence>
<keyword evidence="2 11" id="KW-0436">Ligase</keyword>
<dbReference type="Proteomes" id="UP000245872">
    <property type="component" value="Chromosome"/>
</dbReference>